<dbReference type="Proteomes" id="UP000762676">
    <property type="component" value="Unassembled WGS sequence"/>
</dbReference>
<protein>
    <submittedName>
        <fullName evidence="1">RNA-directed DNA polymerase from mobile element jockey</fullName>
    </submittedName>
</protein>
<proteinExistence type="predicted"/>
<keyword evidence="1" id="KW-0808">Transferase</keyword>
<comment type="caution">
    <text evidence="1">The sequence shown here is derived from an EMBL/GenBank/DDBJ whole genome shotgun (WGS) entry which is preliminary data.</text>
</comment>
<name>A0AAV4HZJ3_9GAST</name>
<reference evidence="1 2" key="1">
    <citation type="journal article" date="2021" name="Elife">
        <title>Chloroplast acquisition without the gene transfer in kleptoplastic sea slugs, Plakobranchus ocellatus.</title>
        <authorList>
            <person name="Maeda T."/>
            <person name="Takahashi S."/>
            <person name="Yoshida T."/>
            <person name="Shimamura S."/>
            <person name="Takaki Y."/>
            <person name="Nagai Y."/>
            <person name="Toyoda A."/>
            <person name="Suzuki Y."/>
            <person name="Arimoto A."/>
            <person name="Ishii H."/>
            <person name="Satoh N."/>
            <person name="Nishiyama T."/>
            <person name="Hasebe M."/>
            <person name="Maruyama T."/>
            <person name="Minagawa J."/>
            <person name="Obokata J."/>
            <person name="Shigenobu S."/>
        </authorList>
    </citation>
    <scope>NUCLEOTIDE SEQUENCE [LARGE SCALE GENOMIC DNA]</scope>
</reference>
<keyword evidence="1" id="KW-0548">Nucleotidyltransferase</keyword>
<organism evidence="1 2">
    <name type="scientific">Elysia marginata</name>
    <dbReference type="NCBI Taxonomy" id="1093978"/>
    <lineage>
        <taxon>Eukaryota</taxon>
        <taxon>Metazoa</taxon>
        <taxon>Spiralia</taxon>
        <taxon>Lophotrochozoa</taxon>
        <taxon>Mollusca</taxon>
        <taxon>Gastropoda</taxon>
        <taxon>Heterobranchia</taxon>
        <taxon>Euthyneura</taxon>
        <taxon>Panpulmonata</taxon>
        <taxon>Sacoglossa</taxon>
        <taxon>Placobranchoidea</taxon>
        <taxon>Plakobranchidae</taxon>
        <taxon>Elysia</taxon>
    </lineage>
</organism>
<dbReference type="AlphaFoldDB" id="A0AAV4HZJ3"/>
<keyword evidence="1" id="KW-0695">RNA-directed DNA polymerase</keyword>
<evidence type="ECO:0000313" key="1">
    <source>
        <dbReference type="EMBL" id="GFS03573.1"/>
    </source>
</evidence>
<sequence>MLELAKKSDEEKLTKMKELRGIKVKVTSSRGVINHKDLRGSEEEEFVECFPGVISARSIETKRGEERIKTNTYVLAFESPTPPSEVKAGYLPVKVRPYVPTPMRCFMRCHRFGHGRDRCRRNIDLCVKCGEPGHRGGGV</sequence>
<accession>A0AAV4HZJ3</accession>
<dbReference type="GO" id="GO:0003964">
    <property type="term" value="F:RNA-directed DNA polymerase activity"/>
    <property type="evidence" value="ECO:0007669"/>
    <property type="project" value="UniProtKB-KW"/>
</dbReference>
<gene>
    <name evidence="1" type="ORF">ElyMa_004635600</name>
</gene>
<keyword evidence="2" id="KW-1185">Reference proteome</keyword>
<evidence type="ECO:0000313" key="2">
    <source>
        <dbReference type="Proteomes" id="UP000762676"/>
    </source>
</evidence>
<dbReference type="EMBL" id="BMAT01009300">
    <property type="protein sequence ID" value="GFS03573.1"/>
    <property type="molecule type" value="Genomic_DNA"/>
</dbReference>